<keyword evidence="2" id="KW-0472">Membrane</keyword>
<gene>
    <name evidence="4" type="ORF">CYMTET_14907</name>
</gene>
<dbReference type="EMBL" id="LGRX02006259">
    <property type="protein sequence ID" value="KAK3277068.1"/>
    <property type="molecule type" value="Genomic_DNA"/>
</dbReference>
<protein>
    <recommendedName>
        <fullName evidence="6">Apple domain-containing protein</fullName>
    </recommendedName>
</protein>
<feature type="signal peptide" evidence="3">
    <location>
        <begin position="1"/>
        <end position="20"/>
    </location>
</feature>
<proteinExistence type="predicted"/>
<evidence type="ECO:0000256" key="1">
    <source>
        <dbReference type="SAM" id="MobiDB-lite"/>
    </source>
</evidence>
<comment type="caution">
    <text evidence="4">The sequence shown here is derived from an EMBL/GenBank/DDBJ whole genome shotgun (WGS) entry which is preliminary data.</text>
</comment>
<evidence type="ECO:0000313" key="4">
    <source>
        <dbReference type="EMBL" id="KAK3277068.1"/>
    </source>
</evidence>
<dbReference type="Proteomes" id="UP001190700">
    <property type="component" value="Unassembled WGS sequence"/>
</dbReference>
<keyword evidence="2" id="KW-1133">Transmembrane helix</keyword>
<accession>A0AAE0L9J7</accession>
<keyword evidence="3" id="KW-0732">Signal</keyword>
<organism evidence="4 5">
    <name type="scientific">Cymbomonas tetramitiformis</name>
    <dbReference type="NCBI Taxonomy" id="36881"/>
    <lineage>
        <taxon>Eukaryota</taxon>
        <taxon>Viridiplantae</taxon>
        <taxon>Chlorophyta</taxon>
        <taxon>Pyramimonadophyceae</taxon>
        <taxon>Pyramimonadales</taxon>
        <taxon>Pyramimonadaceae</taxon>
        <taxon>Cymbomonas</taxon>
    </lineage>
</organism>
<dbReference type="AlphaFoldDB" id="A0AAE0L9J7"/>
<feature type="compositionally biased region" description="Pro residues" evidence="1">
    <location>
        <begin position="188"/>
        <end position="208"/>
    </location>
</feature>
<keyword evidence="5" id="KW-1185">Reference proteome</keyword>
<evidence type="ECO:0000313" key="5">
    <source>
        <dbReference type="Proteomes" id="UP001190700"/>
    </source>
</evidence>
<feature type="chain" id="PRO_5042267878" description="Apple domain-containing protein" evidence="3">
    <location>
        <begin position="21"/>
        <end position="370"/>
    </location>
</feature>
<sequence length="370" mass="40430">MWPLAVLLIVLAELLATAESGCVLKYDTKWPHCHNLDGCFGSTNVQDAMTHCLNTPNCDGFSFSANAQNGGGCYKQSCYPDDSWNGFGSGSHGYYECTPDEPAPGECVLRYSKKWPHCNNDPGCFNTQPLENAIAACIATSSCDGFSWTTGASSGSGCYKGSCDPDDSWNGYGYDTHDYYECGDKVDSPPPPSPSPPPPSPSPPPPPHFETTNNAVCKMPTADPDDNDDGTWLRYKDISPNTLDHCQQMCIEENQKQSKQTCYGVEYYENTGRCDIFTEEFSHYKYKENRICSQLVTETTEELIPYDQPEVEGVEKSANGSMNSTAVVVASTGAVIAVCLISVVVYRRRITGTKYSECSVAYADPLEDGN</sequence>
<evidence type="ECO:0000256" key="2">
    <source>
        <dbReference type="SAM" id="Phobius"/>
    </source>
</evidence>
<name>A0AAE0L9J7_9CHLO</name>
<feature type="region of interest" description="Disordered" evidence="1">
    <location>
        <begin position="183"/>
        <end position="229"/>
    </location>
</feature>
<evidence type="ECO:0000256" key="3">
    <source>
        <dbReference type="SAM" id="SignalP"/>
    </source>
</evidence>
<keyword evidence="2" id="KW-0812">Transmembrane</keyword>
<evidence type="ECO:0008006" key="6">
    <source>
        <dbReference type="Google" id="ProtNLM"/>
    </source>
</evidence>
<reference evidence="4 5" key="1">
    <citation type="journal article" date="2015" name="Genome Biol. Evol.">
        <title>Comparative Genomics of a Bacterivorous Green Alga Reveals Evolutionary Causalities and Consequences of Phago-Mixotrophic Mode of Nutrition.</title>
        <authorList>
            <person name="Burns J.A."/>
            <person name="Paasch A."/>
            <person name="Narechania A."/>
            <person name="Kim E."/>
        </authorList>
    </citation>
    <scope>NUCLEOTIDE SEQUENCE [LARGE SCALE GENOMIC DNA]</scope>
    <source>
        <strain evidence="4 5">PLY_AMNH</strain>
    </source>
</reference>
<feature type="transmembrane region" description="Helical" evidence="2">
    <location>
        <begin position="326"/>
        <end position="346"/>
    </location>
</feature>